<dbReference type="STRING" id="323259.Mhun_0396"/>
<evidence type="ECO:0000259" key="1">
    <source>
        <dbReference type="Pfam" id="PF02350"/>
    </source>
</evidence>
<dbReference type="EnsemblBacteria" id="ABD40161">
    <property type="protein sequence ID" value="ABD40161"/>
    <property type="gene ID" value="Mhun_0396"/>
</dbReference>
<dbReference type="FunCoup" id="Q2FMS2">
    <property type="interactions" value="15"/>
</dbReference>
<keyword evidence="2" id="KW-0413">Isomerase</keyword>
<accession>Q2FMS2</accession>
<evidence type="ECO:0000313" key="2">
    <source>
        <dbReference type="EMBL" id="ABD40161.1"/>
    </source>
</evidence>
<dbReference type="PANTHER" id="PTHR43174">
    <property type="entry name" value="UDP-N-ACETYLGLUCOSAMINE 2-EPIMERASE"/>
    <property type="match status" value="1"/>
</dbReference>
<dbReference type="InParanoid" id="Q2FMS2"/>
<dbReference type="InterPro" id="IPR003331">
    <property type="entry name" value="UDP_GlcNAc_Epimerase_2_dom"/>
</dbReference>
<dbReference type="KEGG" id="mhu:Mhun_0396"/>
<gene>
    <name evidence="2" type="ordered locus">Mhun_0396</name>
</gene>
<dbReference type="PANTHER" id="PTHR43174:SF1">
    <property type="entry name" value="UDP-N-ACETYLGLUCOSAMINE 2-EPIMERASE"/>
    <property type="match status" value="1"/>
</dbReference>
<feature type="domain" description="UDP-N-acetylglucosamine 2-epimerase" evidence="1">
    <location>
        <begin position="30"/>
        <end position="362"/>
    </location>
</feature>
<dbReference type="EC" id="5.1.3.14" evidence="2"/>
<protein>
    <submittedName>
        <fullName evidence="2">UDP-N-acetylglucosamine 2-epimerase</fullName>
        <ecNumber evidence="2">5.1.3.14</ecNumber>
    </submittedName>
</protein>
<dbReference type="eggNOG" id="arCOG01392">
    <property type="taxonomic scope" value="Archaea"/>
</dbReference>
<dbReference type="CDD" id="cd03786">
    <property type="entry name" value="GTB_UDP-GlcNAc_2-Epimerase"/>
    <property type="match status" value="1"/>
</dbReference>
<dbReference type="Proteomes" id="UP000001941">
    <property type="component" value="Chromosome"/>
</dbReference>
<sequence length="367" mass="41021">MQKDSSHHHMISIIVGTRPEIIKMSPIIRECQRRNIDFSLLHTGQHYSYEMDRIFFEELNLPVPDHHLDVGSGSHADQTGAIMSGIGRVYEEERPDVVLVQGDTNTVLAGSLVAAKMRVPLGHVEAGLRSYDRTMPEEVNRVVSDHVGDWLFAPTEKARENLLKEGIDESKILVTGNTIVDAVYQNLEIAKKRGDALKTFEVRPKEYFLVTAHRQENVDNPEKLQHIISALTTIHKQYTIPIIFPVHPRTRKMIDQFQIPVNGIFLTDPIGFFSFLQLESKARLVLTDSGGVQEECCILGVPCVTLRENTERPETVDVRANTIVGTEPERILAGVQKMIGGSGGWSNPYGDGTAGEKIVNIITKRAK</sequence>
<reference evidence="3" key="1">
    <citation type="journal article" date="2016" name="Stand. Genomic Sci.">
        <title>Complete genome sequence of Methanospirillum hungatei type strain JF1.</title>
        <authorList>
            <person name="Gunsalus R.P."/>
            <person name="Cook L.E."/>
            <person name="Crable B."/>
            <person name="Rohlin L."/>
            <person name="McDonald E."/>
            <person name="Mouttaki H."/>
            <person name="Sieber J.R."/>
            <person name="Poweleit N."/>
            <person name="Zhou H."/>
            <person name="Lapidus A.L."/>
            <person name="Daligault H.E."/>
            <person name="Land M."/>
            <person name="Gilna P."/>
            <person name="Ivanova N."/>
            <person name="Kyrpides N."/>
            <person name="Culley D.E."/>
            <person name="McInerney M.J."/>
        </authorList>
    </citation>
    <scope>NUCLEOTIDE SEQUENCE [LARGE SCALE GENOMIC DNA]</scope>
    <source>
        <strain evidence="3">ATCC 27890 / DSM 864 / NBRC 100397 / JF-1</strain>
    </source>
</reference>
<dbReference type="GO" id="GO:0008761">
    <property type="term" value="F:UDP-N-acetylglucosamine 2-epimerase activity"/>
    <property type="evidence" value="ECO:0007669"/>
    <property type="project" value="UniProtKB-EC"/>
</dbReference>
<dbReference type="AlphaFoldDB" id="Q2FMS2"/>
<proteinExistence type="predicted"/>
<evidence type="ECO:0000313" key="3">
    <source>
        <dbReference type="Proteomes" id="UP000001941"/>
    </source>
</evidence>
<dbReference type="HOGENOM" id="CLU_041674_0_1_2"/>
<dbReference type="SUPFAM" id="SSF53756">
    <property type="entry name" value="UDP-Glycosyltransferase/glycogen phosphorylase"/>
    <property type="match status" value="1"/>
</dbReference>
<name>Q2FMS2_METHJ</name>
<dbReference type="EMBL" id="CP000254">
    <property type="protein sequence ID" value="ABD40161.1"/>
    <property type="molecule type" value="Genomic_DNA"/>
</dbReference>
<dbReference type="InterPro" id="IPR029767">
    <property type="entry name" value="WecB-like"/>
</dbReference>
<dbReference type="Gene3D" id="3.40.50.2000">
    <property type="entry name" value="Glycogen Phosphorylase B"/>
    <property type="match status" value="2"/>
</dbReference>
<organism evidence="2 3">
    <name type="scientific">Methanospirillum hungatei JF-1 (strain ATCC 27890 / DSM 864 / NBRC 100397 / JF-1)</name>
    <dbReference type="NCBI Taxonomy" id="323259"/>
    <lineage>
        <taxon>Archaea</taxon>
        <taxon>Methanobacteriati</taxon>
        <taxon>Methanobacteriota</taxon>
        <taxon>Stenosarchaea group</taxon>
        <taxon>Methanomicrobia</taxon>
        <taxon>Methanomicrobiales</taxon>
        <taxon>Methanospirillaceae</taxon>
        <taxon>Methanospirillum</taxon>
    </lineage>
</organism>
<dbReference type="Pfam" id="PF02350">
    <property type="entry name" value="Epimerase_2"/>
    <property type="match status" value="1"/>
</dbReference>
<dbReference type="NCBIfam" id="TIGR00236">
    <property type="entry name" value="wecB"/>
    <property type="match status" value="1"/>
</dbReference>
<keyword evidence="3" id="KW-1185">Reference proteome</keyword>